<feature type="compositionally biased region" description="Low complexity" evidence="1">
    <location>
        <begin position="59"/>
        <end position="127"/>
    </location>
</feature>
<feature type="region of interest" description="Disordered" evidence="1">
    <location>
        <begin position="1"/>
        <end position="164"/>
    </location>
</feature>
<dbReference type="Proteomes" id="UP001151002">
    <property type="component" value="Unassembled WGS sequence"/>
</dbReference>
<sequence length="164" mass="16357">MGVQLGASSQPGPASPPAVVTEQGAEKAGQLLGGTGAGEQTSDNNTIDVDPQANVSPLTSSPSAEPSPSESASPEPSASTTSPSPEPTRTTTEPTTPTDPGTTDPAGSPESTTVPAPDPTETTTTPPVEDESGDPTESPDDDWTYEDPSPHGGSVGKYVSSDAR</sequence>
<gene>
    <name evidence="2" type="ORF">OWR29_42020</name>
</gene>
<dbReference type="EMBL" id="JAPNTZ010000021">
    <property type="protein sequence ID" value="MCY1144616.1"/>
    <property type="molecule type" value="Genomic_DNA"/>
</dbReference>
<evidence type="ECO:0000313" key="3">
    <source>
        <dbReference type="Proteomes" id="UP001151002"/>
    </source>
</evidence>
<evidence type="ECO:0000256" key="1">
    <source>
        <dbReference type="SAM" id="MobiDB-lite"/>
    </source>
</evidence>
<feature type="compositionally biased region" description="Acidic residues" evidence="1">
    <location>
        <begin position="128"/>
        <end position="145"/>
    </location>
</feature>
<dbReference type="RefSeq" id="WP_267569197.1">
    <property type="nucleotide sequence ID" value="NZ_JAPNTZ010000021.1"/>
</dbReference>
<keyword evidence="3" id="KW-1185">Reference proteome</keyword>
<reference evidence="2" key="1">
    <citation type="submission" date="2022-11" db="EMBL/GenBank/DDBJ databases">
        <authorList>
            <person name="Somphong A."/>
            <person name="Phongsopitanun W."/>
        </authorList>
    </citation>
    <scope>NUCLEOTIDE SEQUENCE</scope>
    <source>
        <strain evidence="2">Pm04-4</strain>
    </source>
</reference>
<protein>
    <submittedName>
        <fullName evidence="2">Uncharacterized protein</fullName>
    </submittedName>
</protein>
<evidence type="ECO:0000313" key="2">
    <source>
        <dbReference type="EMBL" id="MCY1144616.1"/>
    </source>
</evidence>
<name>A0ABT4BDT2_9ACTN</name>
<proteinExistence type="predicted"/>
<accession>A0ABT4BDT2</accession>
<dbReference type="PRINTS" id="PR01217">
    <property type="entry name" value="PRICHEXTENSN"/>
</dbReference>
<organism evidence="2 3">
    <name type="scientific">Paractinoplanes pyxinae</name>
    <dbReference type="NCBI Taxonomy" id="2997416"/>
    <lineage>
        <taxon>Bacteria</taxon>
        <taxon>Bacillati</taxon>
        <taxon>Actinomycetota</taxon>
        <taxon>Actinomycetes</taxon>
        <taxon>Micromonosporales</taxon>
        <taxon>Micromonosporaceae</taxon>
        <taxon>Paractinoplanes</taxon>
    </lineage>
</organism>
<comment type="caution">
    <text evidence="2">The sequence shown here is derived from an EMBL/GenBank/DDBJ whole genome shotgun (WGS) entry which is preliminary data.</text>
</comment>
<feature type="compositionally biased region" description="Polar residues" evidence="1">
    <location>
        <begin position="38"/>
        <end position="58"/>
    </location>
</feature>
<feature type="compositionally biased region" description="Low complexity" evidence="1">
    <location>
        <begin position="1"/>
        <end position="12"/>
    </location>
</feature>